<evidence type="ECO:0000256" key="3">
    <source>
        <dbReference type="ARBA" id="ARBA00023002"/>
    </source>
</evidence>
<keyword evidence="3" id="KW-0560">Oxidoreductase</keyword>
<evidence type="ECO:0000256" key="1">
    <source>
        <dbReference type="ARBA" id="ARBA00022630"/>
    </source>
</evidence>
<evidence type="ECO:0000256" key="2">
    <source>
        <dbReference type="ARBA" id="ARBA00022643"/>
    </source>
</evidence>
<keyword evidence="2" id="KW-0288">FMN</keyword>
<name>A0AAV9HXL8_9PEZI</name>
<reference evidence="5" key="1">
    <citation type="journal article" date="2023" name="Mol. Phylogenet. Evol.">
        <title>Genome-scale phylogeny and comparative genomics of the fungal order Sordariales.</title>
        <authorList>
            <person name="Hensen N."/>
            <person name="Bonometti L."/>
            <person name="Westerberg I."/>
            <person name="Brannstrom I.O."/>
            <person name="Guillou S."/>
            <person name="Cros-Aarteil S."/>
            <person name="Calhoun S."/>
            <person name="Haridas S."/>
            <person name="Kuo A."/>
            <person name="Mondo S."/>
            <person name="Pangilinan J."/>
            <person name="Riley R."/>
            <person name="LaButti K."/>
            <person name="Andreopoulos B."/>
            <person name="Lipzen A."/>
            <person name="Chen C."/>
            <person name="Yan M."/>
            <person name="Daum C."/>
            <person name="Ng V."/>
            <person name="Clum A."/>
            <person name="Steindorff A."/>
            <person name="Ohm R.A."/>
            <person name="Martin F."/>
            <person name="Silar P."/>
            <person name="Natvig D.O."/>
            <person name="Lalanne C."/>
            <person name="Gautier V."/>
            <person name="Ament-Velasquez S.L."/>
            <person name="Kruys A."/>
            <person name="Hutchinson M.I."/>
            <person name="Powell A.J."/>
            <person name="Barry K."/>
            <person name="Miller A.N."/>
            <person name="Grigoriev I.V."/>
            <person name="Debuchy R."/>
            <person name="Gladieux P."/>
            <person name="Hiltunen Thoren M."/>
            <person name="Johannesson H."/>
        </authorList>
    </citation>
    <scope>NUCLEOTIDE SEQUENCE</scope>
    <source>
        <strain evidence="5">PSN324</strain>
    </source>
</reference>
<evidence type="ECO:0000313" key="6">
    <source>
        <dbReference type="Proteomes" id="UP001321749"/>
    </source>
</evidence>
<dbReference type="CDD" id="cd04730">
    <property type="entry name" value="NPD_like"/>
    <property type="match status" value="1"/>
</dbReference>
<evidence type="ECO:0000256" key="4">
    <source>
        <dbReference type="SAM" id="MobiDB-lite"/>
    </source>
</evidence>
<dbReference type="GO" id="GO:0018580">
    <property type="term" value="F:nitronate monooxygenase activity"/>
    <property type="evidence" value="ECO:0007669"/>
    <property type="project" value="InterPro"/>
</dbReference>
<dbReference type="InterPro" id="IPR013785">
    <property type="entry name" value="Aldolase_TIM"/>
</dbReference>
<dbReference type="EMBL" id="MU864942">
    <property type="protein sequence ID" value="KAK4465113.1"/>
    <property type="molecule type" value="Genomic_DNA"/>
</dbReference>
<evidence type="ECO:0000313" key="5">
    <source>
        <dbReference type="EMBL" id="KAK4465113.1"/>
    </source>
</evidence>
<protein>
    <submittedName>
        <fullName evidence="5">2-nitropropane dioxygenase</fullName>
    </submittedName>
</protein>
<organism evidence="5 6">
    <name type="scientific">Cladorrhinum samala</name>
    <dbReference type="NCBI Taxonomy" id="585594"/>
    <lineage>
        <taxon>Eukaryota</taxon>
        <taxon>Fungi</taxon>
        <taxon>Dikarya</taxon>
        <taxon>Ascomycota</taxon>
        <taxon>Pezizomycotina</taxon>
        <taxon>Sordariomycetes</taxon>
        <taxon>Sordariomycetidae</taxon>
        <taxon>Sordariales</taxon>
        <taxon>Podosporaceae</taxon>
        <taxon>Cladorrhinum</taxon>
    </lineage>
</organism>
<dbReference type="GO" id="GO:0051213">
    <property type="term" value="F:dioxygenase activity"/>
    <property type="evidence" value="ECO:0007669"/>
    <property type="project" value="UniProtKB-KW"/>
</dbReference>
<dbReference type="AlphaFoldDB" id="A0AAV9HXL8"/>
<dbReference type="Pfam" id="PF03060">
    <property type="entry name" value="NMO"/>
    <property type="match status" value="1"/>
</dbReference>
<keyword evidence="1" id="KW-0285">Flavoprotein</keyword>
<dbReference type="PANTHER" id="PTHR32332:SF34">
    <property type="entry name" value="2-NITROPROPANE DIOXYGENASE FAMILY, PUTATIVE-RELATED"/>
    <property type="match status" value="1"/>
</dbReference>
<feature type="compositionally biased region" description="Polar residues" evidence="4">
    <location>
        <begin position="1"/>
        <end position="10"/>
    </location>
</feature>
<dbReference type="Proteomes" id="UP001321749">
    <property type="component" value="Unassembled WGS sequence"/>
</dbReference>
<dbReference type="PANTHER" id="PTHR32332">
    <property type="entry name" value="2-NITROPROPANE DIOXYGENASE"/>
    <property type="match status" value="1"/>
</dbReference>
<dbReference type="Gene3D" id="3.20.20.70">
    <property type="entry name" value="Aldolase class I"/>
    <property type="match status" value="1"/>
</dbReference>
<feature type="compositionally biased region" description="Low complexity" evidence="4">
    <location>
        <begin position="11"/>
        <end position="23"/>
    </location>
</feature>
<proteinExistence type="predicted"/>
<dbReference type="InterPro" id="IPR004136">
    <property type="entry name" value="NMO"/>
</dbReference>
<comment type="caution">
    <text evidence="5">The sequence shown here is derived from an EMBL/GenBank/DDBJ whole genome shotgun (WGS) entry which is preliminary data.</text>
</comment>
<reference evidence="5" key="2">
    <citation type="submission" date="2023-06" db="EMBL/GenBank/DDBJ databases">
        <authorList>
            <consortium name="Lawrence Berkeley National Laboratory"/>
            <person name="Mondo S.J."/>
            <person name="Hensen N."/>
            <person name="Bonometti L."/>
            <person name="Westerberg I."/>
            <person name="Brannstrom I.O."/>
            <person name="Guillou S."/>
            <person name="Cros-Aarteil S."/>
            <person name="Calhoun S."/>
            <person name="Haridas S."/>
            <person name="Kuo A."/>
            <person name="Pangilinan J."/>
            <person name="Riley R."/>
            <person name="Labutti K."/>
            <person name="Andreopoulos B."/>
            <person name="Lipzen A."/>
            <person name="Chen C."/>
            <person name="Yanf M."/>
            <person name="Daum C."/>
            <person name="Ng V."/>
            <person name="Clum A."/>
            <person name="Steindorff A."/>
            <person name="Ohm R."/>
            <person name="Martin F."/>
            <person name="Silar P."/>
            <person name="Natvig D."/>
            <person name="Lalanne C."/>
            <person name="Gautier V."/>
            <person name="Ament-Velasquez S.L."/>
            <person name="Kruys A."/>
            <person name="Hutchinson M.I."/>
            <person name="Powell A.J."/>
            <person name="Barry K."/>
            <person name="Miller A.N."/>
            <person name="Grigoriev I.V."/>
            <person name="Debuchy R."/>
            <person name="Gladieux P."/>
            <person name="Thoren M.H."/>
            <person name="Johannesson H."/>
        </authorList>
    </citation>
    <scope>NUCLEOTIDE SEQUENCE</scope>
    <source>
        <strain evidence="5">PSN324</strain>
    </source>
</reference>
<feature type="region of interest" description="Disordered" evidence="4">
    <location>
        <begin position="1"/>
        <end position="23"/>
    </location>
</feature>
<sequence>MPPTTKHQIQSLDPSPSSGTLGLSSDYPWTSAPLIVSAPMRVMSGPSLAVSVSSAGGIGFIGPGLSPESTAIDLEEATRLITSSSSSSSSSDSSSSPILPVGVGFQLWNGDLSAATEAVARYRPAAVWLFAPRDGSRDQVDEWVRALRSAGGGDTKIWLQVGTLREVREAVQRARPGVDVLVVQGSEAGGHGRTEDGTPLSVLVPEVLDLLAANDVKKIPVFAAGGISDGRGVSAALCLGAAGAVMGTRFLCSSEARIKKGYRDAVLEARDGGVSTVKTHLYNHLRGTYGWPAQWTPRTVVNRSWVEHKEGVEFDELKRRHEESLKAGDGAWGREEGRTATYAGMGVGLVNEVKGAREIVEEAREEATAILKGLAGRF</sequence>
<keyword evidence="5" id="KW-0223">Dioxygenase</keyword>
<accession>A0AAV9HXL8</accession>
<keyword evidence="6" id="KW-1185">Reference proteome</keyword>
<gene>
    <name evidence="5" type="ORF">QBC42DRAFT_169694</name>
</gene>
<dbReference type="SUPFAM" id="SSF51412">
    <property type="entry name" value="Inosine monophosphate dehydrogenase (IMPDH)"/>
    <property type="match status" value="1"/>
</dbReference>